<dbReference type="CDD" id="cd01106">
    <property type="entry name" value="HTH_TipAL-Mta"/>
    <property type="match status" value="1"/>
</dbReference>
<protein>
    <recommendedName>
        <fullName evidence="5">HTH merR-type domain-containing protein</fullName>
    </recommendedName>
</protein>
<evidence type="ECO:0000313" key="7">
    <source>
        <dbReference type="Proteomes" id="UP000036000"/>
    </source>
</evidence>
<evidence type="ECO:0000259" key="5">
    <source>
        <dbReference type="PROSITE" id="PS50937"/>
    </source>
</evidence>
<evidence type="ECO:0000313" key="6">
    <source>
        <dbReference type="EMBL" id="AKP64516.1"/>
    </source>
</evidence>
<dbReference type="PANTHER" id="PTHR30204:SF90">
    <property type="entry name" value="HTH-TYPE TRANSCRIPTIONAL ACTIVATOR MTA"/>
    <property type="match status" value="1"/>
</dbReference>
<dbReference type="Gene3D" id="1.10.490.50">
    <property type="entry name" value="Antibiotic binding domain of TipA-like multidrug resistance regulators"/>
    <property type="match status" value="1"/>
</dbReference>
<dbReference type="Pfam" id="PF07739">
    <property type="entry name" value="TipAS"/>
    <property type="match status" value="1"/>
</dbReference>
<evidence type="ECO:0000256" key="2">
    <source>
        <dbReference type="ARBA" id="ARBA00023125"/>
    </source>
</evidence>
<reference evidence="6 7" key="1">
    <citation type="submission" date="2015-07" db="EMBL/GenBank/DDBJ databases">
        <title>Lactobacillus korensis/26-25/ whole genome sequencing.</title>
        <authorList>
            <person name="Kim M.K."/>
            <person name="Im W.-T."/>
            <person name="Srinivasan S."/>
            <person name="Lee J.-J."/>
        </authorList>
    </citation>
    <scope>NUCLEOTIDE SEQUENCE [LARGE SCALE GENOMIC DNA]</scope>
    <source>
        <strain evidence="6 7">26-25</strain>
    </source>
</reference>
<keyword evidence="4" id="KW-0804">Transcription</keyword>
<dbReference type="Pfam" id="PF13411">
    <property type="entry name" value="MerR_1"/>
    <property type="match status" value="1"/>
</dbReference>
<evidence type="ECO:0000256" key="3">
    <source>
        <dbReference type="ARBA" id="ARBA00023159"/>
    </source>
</evidence>
<evidence type="ECO:0000256" key="4">
    <source>
        <dbReference type="ARBA" id="ARBA00023163"/>
    </source>
</evidence>
<sequence>MAYSIQALAQLAGVSPRTLRYYDQIGLLPASRNPDNGYREYSASAVDRLQLIRYFQAFGFSLTEIQSLLDQSTTDQTAALAQQRAELAAKRDHLTNLLNTLDRTLAARKGGPQMTDSEKFAAFKRQQLTENDREFGKEARQLYGRKTIDDSQKRFGNLSEADYQAMQETEQHLLTALKTVAASGDLTSPTAEEVYQLHRQWLCFTWNNYSAAAHQGLAQMYLDDDRFASYYNDRVGLPNTAETLVAVIQRYAK</sequence>
<dbReference type="AlphaFoldDB" id="A0AAC9ER08"/>
<feature type="domain" description="HTH merR-type" evidence="5">
    <location>
        <begin position="2"/>
        <end position="71"/>
    </location>
</feature>
<keyword evidence="2" id="KW-0238">DNA-binding</keyword>
<dbReference type="InterPro" id="IPR009061">
    <property type="entry name" value="DNA-bd_dom_put_sf"/>
</dbReference>
<dbReference type="SUPFAM" id="SSF46955">
    <property type="entry name" value="Putative DNA-binding domain"/>
    <property type="match status" value="1"/>
</dbReference>
<dbReference type="GO" id="GO:0003677">
    <property type="term" value="F:DNA binding"/>
    <property type="evidence" value="ECO:0007669"/>
    <property type="project" value="UniProtKB-KW"/>
</dbReference>
<dbReference type="InterPro" id="IPR036244">
    <property type="entry name" value="TipA-like_antibiotic-bd"/>
</dbReference>
<name>A0AAC9ER08_9LACO</name>
<dbReference type="InterPro" id="IPR000551">
    <property type="entry name" value="MerR-type_HTH_dom"/>
</dbReference>
<dbReference type="PRINTS" id="PR00040">
    <property type="entry name" value="HTHMERR"/>
</dbReference>
<dbReference type="Proteomes" id="UP000036000">
    <property type="component" value="Chromosome"/>
</dbReference>
<dbReference type="InterPro" id="IPR012925">
    <property type="entry name" value="TipAS_dom"/>
</dbReference>
<evidence type="ECO:0000256" key="1">
    <source>
        <dbReference type="ARBA" id="ARBA00023015"/>
    </source>
</evidence>
<keyword evidence="7" id="KW-1185">Reference proteome</keyword>
<dbReference type="SMART" id="SM00422">
    <property type="entry name" value="HTH_MERR"/>
    <property type="match status" value="1"/>
</dbReference>
<accession>A0AAC9ER08</accession>
<dbReference type="InterPro" id="IPR047057">
    <property type="entry name" value="MerR_fam"/>
</dbReference>
<dbReference type="GO" id="GO:0003700">
    <property type="term" value="F:DNA-binding transcription factor activity"/>
    <property type="evidence" value="ECO:0007669"/>
    <property type="project" value="InterPro"/>
</dbReference>
<dbReference type="RefSeq" id="WP_048733669.1">
    <property type="nucleotide sequence ID" value="NZ_CP012033.1"/>
</dbReference>
<dbReference type="EMBL" id="CP012033">
    <property type="protein sequence ID" value="AKP64516.1"/>
    <property type="molecule type" value="Genomic_DNA"/>
</dbReference>
<dbReference type="PANTHER" id="PTHR30204">
    <property type="entry name" value="REDOX-CYCLING DRUG-SENSING TRANSCRIPTIONAL ACTIVATOR SOXR"/>
    <property type="match status" value="1"/>
</dbReference>
<keyword evidence="3" id="KW-0010">Activator</keyword>
<dbReference type="KEGG" id="lko:ABN16_05585"/>
<organism evidence="6 7">
    <name type="scientific">Levilactobacillus koreensis</name>
    <dbReference type="NCBI Taxonomy" id="637971"/>
    <lineage>
        <taxon>Bacteria</taxon>
        <taxon>Bacillati</taxon>
        <taxon>Bacillota</taxon>
        <taxon>Bacilli</taxon>
        <taxon>Lactobacillales</taxon>
        <taxon>Lactobacillaceae</taxon>
        <taxon>Levilactobacillus</taxon>
    </lineage>
</organism>
<dbReference type="PROSITE" id="PS50937">
    <property type="entry name" value="HTH_MERR_2"/>
    <property type="match status" value="1"/>
</dbReference>
<dbReference type="SUPFAM" id="SSF89082">
    <property type="entry name" value="Antibiotic binding domain of TipA-like multidrug resistance regulators"/>
    <property type="match status" value="1"/>
</dbReference>
<gene>
    <name evidence="6" type="ORF">ABN16_05585</name>
</gene>
<keyword evidence="1" id="KW-0805">Transcription regulation</keyword>
<dbReference type="Gene3D" id="1.10.1660.10">
    <property type="match status" value="1"/>
</dbReference>
<proteinExistence type="predicted"/>